<dbReference type="Proteomes" id="UP000184097">
    <property type="component" value="Unassembled WGS sequence"/>
</dbReference>
<name>A0A1M7S616_9FIRM</name>
<evidence type="ECO:0008006" key="3">
    <source>
        <dbReference type="Google" id="ProtNLM"/>
    </source>
</evidence>
<reference evidence="1 2" key="1">
    <citation type="submission" date="2016-12" db="EMBL/GenBank/DDBJ databases">
        <authorList>
            <person name="Song W.-J."/>
            <person name="Kurnit D.M."/>
        </authorList>
    </citation>
    <scope>NUCLEOTIDE SEQUENCE [LARGE SCALE GENOMIC DNA]</scope>
    <source>
        <strain evidence="1 2">DSM 14810</strain>
    </source>
</reference>
<accession>A0A1M7S616</accession>
<dbReference type="RefSeq" id="WP_143147388.1">
    <property type="nucleotide sequence ID" value="NZ_FRDH01000004.1"/>
</dbReference>
<proteinExistence type="predicted"/>
<gene>
    <name evidence="1" type="ORF">SAMN02745247_01158</name>
</gene>
<protein>
    <recommendedName>
        <fullName evidence="3">Virus attachment protein p12 family protein</fullName>
    </recommendedName>
</protein>
<evidence type="ECO:0000313" key="2">
    <source>
        <dbReference type="Proteomes" id="UP000184097"/>
    </source>
</evidence>
<dbReference type="EMBL" id="FRDH01000004">
    <property type="protein sequence ID" value="SHN54109.1"/>
    <property type="molecule type" value="Genomic_DNA"/>
</dbReference>
<dbReference type="AlphaFoldDB" id="A0A1M7S616"/>
<organism evidence="1 2">
    <name type="scientific">Butyrivibrio hungatei DSM 14810</name>
    <dbReference type="NCBI Taxonomy" id="1121132"/>
    <lineage>
        <taxon>Bacteria</taxon>
        <taxon>Bacillati</taxon>
        <taxon>Bacillota</taxon>
        <taxon>Clostridia</taxon>
        <taxon>Lachnospirales</taxon>
        <taxon>Lachnospiraceae</taxon>
        <taxon>Butyrivibrio</taxon>
    </lineage>
</organism>
<sequence length="59" mass="5898">MATILGNVVALLLVGVLVYICGRNVVNQIKSGGCAGCSGGCNGHCSGCSSCGTEHRTKK</sequence>
<evidence type="ECO:0000313" key="1">
    <source>
        <dbReference type="EMBL" id="SHN54109.1"/>
    </source>
</evidence>